<reference evidence="3 4" key="1">
    <citation type="submission" date="2020-08" db="EMBL/GenBank/DDBJ databases">
        <title>Sequencing the genomes of 1000 actinobacteria strains.</title>
        <authorList>
            <person name="Klenk H.-P."/>
        </authorList>
    </citation>
    <scope>NUCLEOTIDE SEQUENCE [LARGE SCALE GENOMIC DNA]</scope>
    <source>
        <strain evidence="3 4">DSM 44598</strain>
    </source>
</reference>
<dbReference type="PANTHER" id="PTHR30163:SF8">
    <property type="entry name" value="LYTIC MUREIN TRANSGLYCOSYLASE"/>
    <property type="match status" value="1"/>
</dbReference>
<dbReference type="AlphaFoldDB" id="A0A840WC48"/>
<gene>
    <name evidence="3" type="ORF">HNR07_004110</name>
</gene>
<dbReference type="CDD" id="cd13399">
    <property type="entry name" value="Slt35-like"/>
    <property type="match status" value="1"/>
</dbReference>
<dbReference type="RefSeq" id="WP_184366312.1">
    <property type="nucleotide sequence ID" value="NZ_BAAAKM010000032.1"/>
</dbReference>
<keyword evidence="2" id="KW-1133">Transmembrane helix</keyword>
<dbReference type="InterPro" id="IPR023346">
    <property type="entry name" value="Lysozyme-like_dom_sf"/>
</dbReference>
<dbReference type="Proteomes" id="UP000579647">
    <property type="component" value="Unassembled WGS sequence"/>
</dbReference>
<keyword evidence="2" id="KW-0812">Transmembrane</keyword>
<protein>
    <submittedName>
        <fullName evidence="3">Membrane-bound lytic murein transglycosylase B</fullName>
    </submittedName>
</protein>
<feature type="region of interest" description="Disordered" evidence="1">
    <location>
        <begin position="52"/>
        <end position="127"/>
    </location>
</feature>
<dbReference type="EMBL" id="JACHDO010000001">
    <property type="protein sequence ID" value="MBB5492973.1"/>
    <property type="molecule type" value="Genomic_DNA"/>
</dbReference>
<dbReference type="InterPro" id="IPR043426">
    <property type="entry name" value="MltB-like"/>
</dbReference>
<proteinExistence type="predicted"/>
<evidence type="ECO:0000256" key="2">
    <source>
        <dbReference type="SAM" id="Phobius"/>
    </source>
</evidence>
<feature type="transmembrane region" description="Helical" evidence="2">
    <location>
        <begin position="20"/>
        <end position="41"/>
    </location>
</feature>
<dbReference type="PANTHER" id="PTHR30163">
    <property type="entry name" value="MEMBRANE-BOUND LYTIC MUREIN TRANSGLYCOSYLASE B"/>
    <property type="match status" value="1"/>
</dbReference>
<accession>A0A840WC48</accession>
<dbReference type="GO" id="GO:0009253">
    <property type="term" value="P:peptidoglycan catabolic process"/>
    <property type="evidence" value="ECO:0007669"/>
    <property type="project" value="TreeGrafter"/>
</dbReference>
<dbReference type="Gene3D" id="1.10.530.10">
    <property type="match status" value="1"/>
</dbReference>
<organism evidence="3 4">
    <name type="scientific">Nocardiopsis metallicus</name>
    <dbReference type="NCBI Taxonomy" id="179819"/>
    <lineage>
        <taxon>Bacteria</taxon>
        <taxon>Bacillati</taxon>
        <taxon>Actinomycetota</taxon>
        <taxon>Actinomycetes</taxon>
        <taxon>Streptosporangiales</taxon>
        <taxon>Nocardiopsidaceae</taxon>
        <taxon>Nocardiopsis</taxon>
    </lineage>
</organism>
<keyword evidence="4" id="KW-1185">Reference proteome</keyword>
<dbReference type="GO" id="GO:0008933">
    <property type="term" value="F:peptidoglycan lytic transglycosylase activity"/>
    <property type="evidence" value="ECO:0007669"/>
    <property type="project" value="TreeGrafter"/>
</dbReference>
<keyword evidence="2" id="KW-0472">Membrane</keyword>
<evidence type="ECO:0000313" key="4">
    <source>
        <dbReference type="Proteomes" id="UP000579647"/>
    </source>
</evidence>
<comment type="caution">
    <text evidence="3">The sequence shown here is derived from an EMBL/GenBank/DDBJ whole genome shotgun (WGS) entry which is preliminary data.</text>
</comment>
<dbReference type="SUPFAM" id="SSF53955">
    <property type="entry name" value="Lysozyme-like"/>
    <property type="match status" value="1"/>
</dbReference>
<evidence type="ECO:0000313" key="3">
    <source>
        <dbReference type="EMBL" id="MBB5492973.1"/>
    </source>
</evidence>
<name>A0A840WC48_9ACTN</name>
<evidence type="ECO:0000256" key="1">
    <source>
        <dbReference type="SAM" id="MobiDB-lite"/>
    </source>
</evidence>
<sequence length="298" mass="30970">MGDSESGAPGHRRRRRRGPAVAVSLTLVVCLLVTAGVVVLVGRVSSALNSWEPPSAAVVDPGDGSIATPPHDELTGPPALSGVQAQGNEDESGNEPAEAAAGADERSQPAGALRPSDEWLDEVSESSGVPRRALEGYASAQLVVNADQPGCQLSWPTLAGIGYVESRHGTYAGGEIGPDGNTTVDIIGIPLDGTNNTQAIPDTDGGELDGDTEWDRAIGPMQFIPSTWERWGESLEGGSPDPHNIDDAALSAARYLCADGRDLITEQDWEAAILSYNRSGSYVADVLAYAHAYADASA</sequence>